<evidence type="ECO:0000313" key="3">
    <source>
        <dbReference type="Proteomes" id="UP000499080"/>
    </source>
</evidence>
<accession>A0A4Y2E1B1</accession>
<comment type="caution">
    <text evidence="2">The sequence shown here is derived from an EMBL/GenBank/DDBJ whole genome shotgun (WGS) entry which is preliminary data.</text>
</comment>
<dbReference type="AlphaFoldDB" id="A0A4Y2E1B1"/>
<gene>
    <name evidence="2" type="ORF">AVEN_250753_1</name>
</gene>
<dbReference type="Proteomes" id="UP000499080">
    <property type="component" value="Unassembled WGS sequence"/>
</dbReference>
<proteinExistence type="predicted"/>
<feature type="region of interest" description="Disordered" evidence="1">
    <location>
        <begin position="13"/>
        <end position="57"/>
    </location>
</feature>
<name>A0A4Y2E1B1_ARAVE</name>
<keyword evidence="3" id="KW-1185">Reference proteome</keyword>
<protein>
    <submittedName>
        <fullName evidence="2">Uncharacterized protein</fullName>
    </submittedName>
</protein>
<evidence type="ECO:0000313" key="2">
    <source>
        <dbReference type="EMBL" id="GBM21655.1"/>
    </source>
</evidence>
<reference evidence="2 3" key="1">
    <citation type="journal article" date="2019" name="Sci. Rep.">
        <title>Orb-weaving spider Araneus ventricosus genome elucidates the spidroin gene catalogue.</title>
        <authorList>
            <person name="Kono N."/>
            <person name="Nakamura H."/>
            <person name="Ohtoshi R."/>
            <person name="Moran D.A.P."/>
            <person name="Shinohara A."/>
            <person name="Yoshida Y."/>
            <person name="Fujiwara M."/>
            <person name="Mori M."/>
            <person name="Tomita M."/>
            <person name="Arakawa K."/>
        </authorList>
    </citation>
    <scope>NUCLEOTIDE SEQUENCE [LARGE SCALE GENOMIC DNA]</scope>
</reference>
<sequence length="181" mass="20388">MGGYMHCLLRKRNTEKGRLARTHSPGGAGGPRGVHRWEEPRTKKGKRRKPGAKEEHSTTIQELYARQLQLNFPNAPHTFNFSLSGGSIDVARFRSTGRTGASWEENPSPERTLFLGTLKKIFGITPHANFQLKMGKGGNRFSGKISSDSLDSNTHRRVRWRKPGRMLRSAISLIPRQLGMR</sequence>
<evidence type="ECO:0000256" key="1">
    <source>
        <dbReference type="SAM" id="MobiDB-lite"/>
    </source>
</evidence>
<organism evidence="2 3">
    <name type="scientific">Araneus ventricosus</name>
    <name type="common">Orbweaver spider</name>
    <name type="synonym">Epeira ventricosa</name>
    <dbReference type="NCBI Taxonomy" id="182803"/>
    <lineage>
        <taxon>Eukaryota</taxon>
        <taxon>Metazoa</taxon>
        <taxon>Ecdysozoa</taxon>
        <taxon>Arthropoda</taxon>
        <taxon>Chelicerata</taxon>
        <taxon>Arachnida</taxon>
        <taxon>Araneae</taxon>
        <taxon>Araneomorphae</taxon>
        <taxon>Entelegynae</taxon>
        <taxon>Araneoidea</taxon>
        <taxon>Araneidae</taxon>
        <taxon>Araneus</taxon>
    </lineage>
</organism>
<dbReference type="EMBL" id="BGPR01000464">
    <property type="protein sequence ID" value="GBM21655.1"/>
    <property type="molecule type" value="Genomic_DNA"/>
</dbReference>